<gene>
    <name evidence="2" type="ORF">D2A34_14575</name>
</gene>
<name>A0A399IU59_9CLOT</name>
<dbReference type="Gene3D" id="3.40.190.10">
    <property type="entry name" value="Periplasmic binding protein-like II"/>
    <property type="match status" value="2"/>
</dbReference>
<protein>
    <submittedName>
        <fullName evidence="2">ABC transporter substrate-binding protein</fullName>
    </submittedName>
</protein>
<organism evidence="2 3">
    <name type="scientific">Clostridium chromiireducens</name>
    <dbReference type="NCBI Taxonomy" id="225345"/>
    <lineage>
        <taxon>Bacteria</taxon>
        <taxon>Bacillati</taxon>
        <taxon>Bacillota</taxon>
        <taxon>Clostridia</taxon>
        <taxon>Eubacteriales</taxon>
        <taxon>Clostridiaceae</taxon>
        <taxon>Clostridium</taxon>
    </lineage>
</organism>
<dbReference type="PANTHER" id="PTHR30006:SF2">
    <property type="entry name" value="ABC TRANSPORTER SUBSTRATE-BINDING PROTEIN"/>
    <property type="match status" value="1"/>
</dbReference>
<evidence type="ECO:0000313" key="2">
    <source>
        <dbReference type="EMBL" id="RII34366.1"/>
    </source>
</evidence>
<sequence length="323" mass="36899">MYEGVTNMIDYGNKEKINFIGNVAMTLNPSLNELMLESAYKIKKNKGKSVNFKVVLPSNAKYMRKKLIEVNNEEYLPDIITSVGFEQIFDDEFIENFIKKGVFYSKNNGQINEIFDKSGCIDPEGIYEIFAATPYVFLIDKNKLGNRPIPTKLGDLLKDCYRNQIIVNGEKGKISFVLLLYIFKEFGMKGISKIKLNVKDTWHGSKMAWIAGNASEDGAAIYIIPWIFAKACPKVKSIMVIWPEDGAIISPMFLISKKSLNETSREIYNVISKEKFGNIIAKSFYLSASSLVKNNIPRTSKIKWLGWKFIRENNIYSLKKLLR</sequence>
<evidence type="ECO:0000313" key="3">
    <source>
        <dbReference type="Proteomes" id="UP000265930"/>
    </source>
</evidence>
<dbReference type="EMBL" id="QXDJ01000003">
    <property type="protein sequence ID" value="RII34366.1"/>
    <property type="molecule type" value="Genomic_DNA"/>
</dbReference>
<dbReference type="AlphaFoldDB" id="A0A399IU59"/>
<evidence type="ECO:0000256" key="1">
    <source>
        <dbReference type="ARBA" id="ARBA00022729"/>
    </source>
</evidence>
<dbReference type="Pfam" id="PF13343">
    <property type="entry name" value="SBP_bac_6"/>
    <property type="match status" value="1"/>
</dbReference>
<reference evidence="2 3" key="1">
    <citation type="submission" date="2018-08" db="EMBL/GenBank/DDBJ databases">
        <title>Genome of Clostridium chromiireducens C1, DSM12136.</title>
        <authorList>
            <person name="Xing M."/>
            <person name="Wei Y."/>
            <person name="Ang E.L."/>
            <person name="Zhao H."/>
            <person name="Zhang Y."/>
        </authorList>
    </citation>
    <scope>NUCLEOTIDE SEQUENCE [LARGE SCALE GENOMIC DNA]</scope>
    <source>
        <strain evidence="2 3">C1</strain>
    </source>
</reference>
<proteinExistence type="predicted"/>
<dbReference type="Proteomes" id="UP000265930">
    <property type="component" value="Unassembled WGS sequence"/>
</dbReference>
<keyword evidence="1" id="KW-0732">Signal</keyword>
<dbReference type="PANTHER" id="PTHR30006">
    <property type="entry name" value="THIAMINE-BINDING PERIPLASMIC PROTEIN-RELATED"/>
    <property type="match status" value="1"/>
</dbReference>
<comment type="caution">
    <text evidence="2">The sequence shown here is derived from an EMBL/GenBank/DDBJ whole genome shotgun (WGS) entry which is preliminary data.</text>
</comment>
<accession>A0A399IU59</accession>
<dbReference type="SUPFAM" id="SSF53850">
    <property type="entry name" value="Periplasmic binding protein-like II"/>
    <property type="match status" value="1"/>
</dbReference>